<sequence>MTQRASVFVGSSSEGLLVAKAVQKALDGFADVNLWSQGVFELSYSYLESLIKAIETSDFAVLVLTPDDLTQSRDHDAVSPRDNVVFELGLFMGRLGRNRCFFLYDKTNDLKLPTDLLGISAATYRPHASGNIHAAIGPACTSIEERICALGGRPRLLKVTAEDTQSSSTVPNLSGAWAGFFPDGDKPDEQNSTLEIEQHGSFVRATITREVPEGTRVFDYEGRFTSGQLVLFFEDKQGRGYIVGTVVLYLSGDLRTLVGRSTYYDHTKKQVVSASREYRRMKSAG</sequence>
<protein>
    <recommendedName>
        <fullName evidence="1">CD-NTase-associated protein 12/Pycsar effector protein TIR domain-containing protein</fullName>
    </recommendedName>
</protein>
<evidence type="ECO:0000313" key="3">
    <source>
        <dbReference type="Proteomes" id="UP000749010"/>
    </source>
</evidence>
<evidence type="ECO:0000259" key="1">
    <source>
        <dbReference type="Pfam" id="PF10137"/>
    </source>
</evidence>
<evidence type="ECO:0000313" key="2">
    <source>
        <dbReference type="EMBL" id="NMQ30176.1"/>
    </source>
</evidence>
<accession>A0ABX1U0X1</accession>
<reference evidence="2 3" key="1">
    <citation type="submission" date="2019-03" db="EMBL/GenBank/DDBJ databases">
        <title>Metabolic reconstructions from genomes of highly enriched 'Candidatus Accumulibacter' and 'Candidatus Competibacter' bioreactor populations.</title>
        <authorList>
            <person name="Annavajhala M.K."/>
            <person name="Welles L."/>
            <person name="Abbas B."/>
            <person name="Sorokin D."/>
            <person name="Park H."/>
            <person name="Van Loosdrecht M."/>
            <person name="Chandran K."/>
        </authorList>
    </citation>
    <scope>NUCLEOTIDE SEQUENCE [LARGE SCALE GENOMIC DNA]</scope>
    <source>
        <strain evidence="2 3">SBR_S</strain>
    </source>
</reference>
<comment type="caution">
    <text evidence="2">The sequence shown here is derived from an EMBL/GenBank/DDBJ whole genome shotgun (WGS) entry which is preliminary data.</text>
</comment>
<proteinExistence type="predicted"/>
<keyword evidence="3" id="KW-1185">Reference proteome</keyword>
<name>A0ABX1U0X1_9PROT</name>
<dbReference type="Proteomes" id="UP000749010">
    <property type="component" value="Unassembled WGS sequence"/>
</dbReference>
<feature type="domain" description="CD-NTase-associated protein 12/Pycsar effector protein TIR" evidence="1">
    <location>
        <begin position="7"/>
        <end position="124"/>
    </location>
</feature>
<dbReference type="EMBL" id="SPMY01000112">
    <property type="protein sequence ID" value="NMQ30176.1"/>
    <property type="molecule type" value="Genomic_DNA"/>
</dbReference>
<dbReference type="InterPro" id="IPR019302">
    <property type="entry name" value="CAP12/PCTIR_TIR_dom"/>
</dbReference>
<organism evidence="2 3">
    <name type="scientific">Candidatus Accumulibacter phosphatis</name>
    <dbReference type="NCBI Taxonomy" id="327160"/>
    <lineage>
        <taxon>Bacteria</taxon>
        <taxon>Pseudomonadati</taxon>
        <taxon>Pseudomonadota</taxon>
        <taxon>Betaproteobacteria</taxon>
        <taxon>Candidatus Accumulibacter</taxon>
    </lineage>
</organism>
<dbReference type="Pfam" id="PF10137">
    <property type="entry name" value="CAP12-PCTIR_TIR"/>
    <property type="match status" value="1"/>
</dbReference>
<gene>
    <name evidence="2" type="ORF">E4Q23_21915</name>
</gene>
<dbReference type="RefSeq" id="WP_169068581.1">
    <property type="nucleotide sequence ID" value="NZ_SPMY01000112.1"/>
</dbReference>